<feature type="transmembrane region" description="Helical" evidence="5">
    <location>
        <begin position="360"/>
        <end position="381"/>
    </location>
</feature>
<feature type="transmembrane region" description="Helical" evidence="5">
    <location>
        <begin position="242"/>
        <end position="263"/>
    </location>
</feature>
<organism evidence="7 8">
    <name type="scientific">Pseudomonas vanderleydeniana</name>
    <dbReference type="NCBI Taxonomy" id="2745495"/>
    <lineage>
        <taxon>Bacteria</taxon>
        <taxon>Pseudomonadati</taxon>
        <taxon>Pseudomonadota</taxon>
        <taxon>Gammaproteobacteria</taxon>
        <taxon>Pseudomonadales</taxon>
        <taxon>Pseudomonadaceae</taxon>
        <taxon>Pseudomonas</taxon>
    </lineage>
</organism>
<dbReference type="InterPro" id="IPR011701">
    <property type="entry name" value="MFS"/>
</dbReference>
<feature type="transmembrane region" description="Helical" evidence="5">
    <location>
        <begin position="275"/>
        <end position="292"/>
    </location>
</feature>
<proteinExistence type="predicted"/>
<feature type="transmembrane region" description="Helical" evidence="5">
    <location>
        <begin position="102"/>
        <end position="127"/>
    </location>
</feature>
<reference evidence="7 8" key="2">
    <citation type="journal article" date="2021" name="Microorganisms">
        <title>The Ever-Expanding Pseudomonas Genus: Description of 43 New Species and Partition of the Pseudomonas putida Group.</title>
        <authorList>
            <person name="Girard L."/>
            <person name="Lood C."/>
            <person name="Hofte M."/>
            <person name="Vandamme P."/>
            <person name="Rokni-Zadeh H."/>
            <person name="van Noort V."/>
            <person name="Lavigne R."/>
            <person name="De Mot R."/>
        </authorList>
    </citation>
    <scope>NUCLEOTIDE SEQUENCE [LARGE SCALE GENOMIC DNA]</scope>
    <source>
        <strain evidence="7 8">RW8P3</strain>
    </source>
</reference>
<evidence type="ECO:0000256" key="1">
    <source>
        <dbReference type="ARBA" id="ARBA00004141"/>
    </source>
</evidence>
<feature type="transmembrane region" description="Helical" evidence="5">
    <location>
        <begin position="49"/>
        <end position="71"/>
    </location>
</feature>
<keyword evidence="4 5" id="KW-0472">Membrane</keyword>
<evidence type="ECO:0000256" key="3">
    <source>
        <dbReference type="ARBA" id="ARBA00022989"/>
    </source>
</evidence>
<reference evidence="7 8" key="1">
    <citation type="journal article" date="2020" name="Microorganisms">
        <title>Reliable Identification of Environmental Pseudomonas Isolates Using the rpoD Gene.</title>
        <authorList>
            <consortium name="The Broad Institute Genome Sequencing Platform"/>
            <person name="Girard L."/>
            <person name="Lood C."/>
            <person name="Rokni-Zadeh H."/>
            <person name="van Noort V."/>
            <person name="Lavigne R."/>
            <person name="De Mot R."/>
        </authorList>
    </citation>
    <scope>NUCLEOTIDE SEQUENCE [LARGE SCALE GENOMIC DNA]</scope>
    <source>
        <strain evidence="7 8">RW8P3</strain>
    </source>
</reference>
<name>A0A9E6TV24_9PSED</name>
<dbReference type="PANTHER" id="PTHR23514">
    <property type="entry name" value="BYPASS OF STOP CODON PROTEIN 6"/>
    <property type="match status" value="1"/>
</dbReference>
<feature type="transmembrane region" description="Helical" evidence="5">
    <location>
        <begin position="203"/>
        <end position="222"/>
    </location>
</feature>
<comment type="subcellular location">
    <subcellularLocation>
        <location evidence="1">Membrane</location>
        <topology evidence="1">Multi-pass membrane protein</topology>
    </subcellularLocation>
</comment>
<feature type="domain" description="Major facilitator superfamily (MFS) profile" evidence="6">
    <location>
        <begin position="12"/>
        <end position="382"/>
    </location>
</feature>
<dbReference type="Pfam" id="PF07690">
    <property type="entry name" value="MFS_1"/>
    <property type="match status" value="1"/>
</dbReference>
<accession>A0A9E6TV24</accession>
<dbReference type="GO" id="GO:0016020">
    <property type="term" value="C:membrane"/>
    <property type="evidence" value="ECO:0007669"/>
    <property type="project" value="UniProtKB-SubCell"/>
</dbReference>
<dbReference type="PANTHER" id="PTHR23514:SF13">
    <property type="entry name" value="INNER MEMBRANE PROTEIN YBJJ"/>
    <property type="match status" value="1"/>
</dbReference>
<feature type="transmembrane region" description="Helical" evidence="5">
    <location>
        <begin position="78"/>
        <end position="96"/>
    </location>
</feature>
<dbReference type="EMBL" id="CP077093">
    <property type="protein sequence ID" value="QXI31482.1"/>
    <property type="molecule type" value="Genomic_DNA"/>
</dbReference>
<evidence type="ECO:0000259" key="6">
    <source>
        <dbReference type="PROSITE" id="PS50850"/>
    </source>
</evidence>
<dbReference type="InterPro" id="IPR051788">
    <property type="entry name" value="MFS_Transporter"/>
</dbReference>
<dbReference type="Proteomes" id="UP000634530">
    <property type="component" value="Chromosome"/>
</dbReference>
<feature type="transmembrane region" description="Helical" evidence="5">
    <location>
        <begin position="333"/>
        <end position="354"/>
    </location>
</feature>
<gene>
    <name evidence="7" type="ORF">HU752_013640</name>
</gene>
<evidence type="ECO:0000313" key="8">
    <source>
        <dbReference type="Proteomes" id="UP000634530"/>
    </source>
</evidence>
<evidence type="ECO:0000256" key="2">
    <source>
        <dbReference type="ARBA" id="ARBA00022692"/>
    </source>
</evidence>
<evidence type="ECO:0000256" key="4">
    <source>
        <dbReference type="ARBA" id="ARBA00023136"/>
    </source>
</evidence>
<feature type="transmembrane region" description="Helical" evidence="5">
    <location>
        <begin position="164"/>
        <end position="183"/>
    </location>
</feature>
<feature type="transmembrane region" description="Helical" evidence="5">
    <location>
        <begin position="139"/>
        <end position="158"/>
    </location>
</feature>
<sequence length="382" mass="38890">MGEEAGRDLAESITATRLVFLVLGLCLAAWAPLVPLLKQRTGLDEGALGLLLLGLGVGSIIAMPLGGGLVARVGCRKVILVATGVMLAMLPLLATLGSVPLLAVTVTVFGMGVGVQGCAINVQAVAVSARCKRPVMSGFHGMFSLGGVLGALAMTLMLKLGLLAFWATLIAVAGCLVIAWRSIPGLQGEPERKTAGDRAPMFAVPRGEVLFLGVLCSITFLAEGAMLDWSGVFLVTARGLDANLAGLAYGAFACTMTIMRLAGDALAHRLGYRRMVGMGALVASMGLGVMLFSPHWSLSLTGCALVGLGCANIVPALFSAVGRQTSMPPSSAVPAMTTVGYAGVLAGPAFIGFVAHATSLTLSLIIVAGGLALVAGASRYLR</sequence>
<feature type="transmembrane region" description="Helical" evidence="5">
    <location>
        <begin position="298"/>
        <end position="321"/>
    </location>
</feature>
<protein>
    <submittedName>
        <fullName evidence="7">MFS transporter</fullName>
    </submittedName>
</protein>
<dbReference type="KEGG" id="pvw:HU752_013640"/>
<keyword evidence="2 5" id="KW-0812">Transmembrane</keyword>
<dbReference type="Gene3D" id="1.20.1250.20">
    <property type="entry name" value="MFS general substrate transporter like domains"/>
    <property type="match status" value="2"/>
</dbReference>
<keyword evidence="3 5" id="KW-1133">Transmembrane helix</keyword>
<dbReference type="GO" id="GO:0022857">
    <property type="term" value="F:transmembrane transporter activity"/>
    <property type="evidence" value="ECO:0007669"/>
    <property type="project" value="InterPro"/>
</dbReference>
<dbReference type="InterPro" id="IPR036259">
    <property type="entry name" value="MFS_trans_sf"/>
</dbReference>
<keyword evidence="8" id="KW-1185">Reference proteome</keyword>
<dbReference type="PROSITE" id="PS50850">
    <property type="entry name" value="MFS"/>
    <property type="match status" value="1"/>
</dbReference>
<dbReference type="SUPFAM" id="SSF103473">
    <property type="entry name" value="MFS general substrate transporter"/>
    <property type="match status" value="1"/>
</dbReference>
<evidence type="ECO:0000256" key="5">
    <source>
        <dbReference type="SAM" id="Phobius"/>
    </source>
</evidence>
<evidence type="ECO:0000313" key="7">
    <source>
        <dbReference type="EMBL" id="QXI31482.1"/>
    </source>
</evidence>
<dbReference type="RefSeq" id="WP_186680304.1">
    <property type="nucleotide sequence ID" value="NZ_CP077093.1"/>
</dbReference>
<dbReference type="InterPro" id="IPR020846">
    <property type="entry name" value="MFS_dom"/>
</dbReference>
<feature type="transmembrane region" description="Helical" evidence="5">
    <location>
        <begin position="18"/>
        <end position="37"/>
    </location>
</feature>
<dbReference type="AlphaFoldDB" id="A0A9E6TV24"/>
<dbReference type="CDD" id="cd17393">
    <property type="entry name" value="MFS_MosC_like"/>
    <property type="match status" value="1"/>
</dbReference>